<gene>
    <name evidence="2" type="ORF">V8G54_016905</name>
</gene>
<sequence length="133" mass="13925">MQVAEVKHLRDGQRECAGHVVVVEVEDLEALEARELRGKGLVKAIVGEVEEAEGREGGESRRDGAGELIVGEGEIGEEWEVSYVGGESPGEVESGEVESDDVAVGIACDAEPGTVRGGSIPRRENGWSGIGNG</sequence>
<evidence type="ECO:0000313" key="2">
    <source>
        <dbReference type="EMBL" id="WVZ12375.1"/>
    </source>
</evidence>
<reference evidence="2 3" key="1">
    <citation type="journal article" date="2023" name="Life. Sci Alliance">
        <title>Evolutionary insights into 3D genome organization and epigenetic landscape of Vigna mungo.</title>
        <authorList>
            <person name="Junaid A."/>
            <person name="Singh B."/>
            <person name="Bhatia S."/>
        </authorList>
    </citation>
    <scope>NUCLEOTIDE SEQUENCE [LARGE SCALE GENOMIC DNA]</scope>
    <source>
        <strain evidence="2">Urdbean</strain>
    </source>
</reference>
<dbReference type="Proteomes" id="UP001374535">
    <property type="component" value="Chromosome 5"/>
</dbReference>
<dbReference type="EMBL" id="CP144696">
    <property type="protein sequence ID" value="WVZ12375.1"/>
    <property type="molecule type" value="Genomic_DNA"/>
</dbReference>
<protein>
    <submittedName>
        <fullName evidence="2">Uncharacterized protein</fullName>
    </submittedName>
</protein>
<evidence type="ECO:0000256" key="1">
    <source>
        <dbReference type="SAM" id="MobiDB-lite"/>
    </source>
</evidence>
<name>A0AAQ3NL01_VIGMU</name>
<organism evidence="2 3">
    <name type="scientific">Vigna mungo</name>
    <name type="common">Black gram</name>
    <name type="synonym">Phaseolus mungo</name>
    <dbReference type="NCBI Taxonomy" id="3915"/>
    <lineage>
        <taxon>Eukaryota</taxon>
        <taxon>Viridiplantae</taxon>
        <taxon>Streptophyta</taxon>
        <taxon>Embryophyta</taxon>
        <taxon>Tracheophyta</taxon>
        <taxon>Spermatophyta</taxon>
        <taxon>Magnoliopsida</taxon>
        <taxon>eudicotyledons</taxon>
        <taxon>Gunneridae</taxon>
        <taxon>Pentapetalae</taxon>
        <taxon>rosids</taxon>
        <taxon>fabids</taxon>
        <taxon>Fabales</taxon>
        <taxon>Fabaceae</taxon>
        <taxon>Papilionoideae</taxon>
        <taxon>50 kb inversion clade</taxon>
        <taxon>NPAAA clade</taxon>
        <taxon>indigoferoid/millettioid clade</taxon>
        <taxon>Phaseoleae</taxon>
        <taxon>Vigna</taxon>
    </lineage>
</organism>
<proteinExistence type="predicted"/>
<accession>A0AAQ3NL01</accession>
<evidence type="ECO:0000313" key="3">
    <source>
        <dbReference type="Proteomes" id="UP001374535"/>
    </source>
</evidence>
<keyword evidence="3" id="KW-1185">Reference proteome</keyword>
<dbReference type="AlphaFoldDB" id="A0AAQ3NL01"/>
<feature type="region of interest" description="Disordered" evidence="1">
    <location>
        <begin position="113"/>
        <end position="133"/>
    </location>
</feature>